<dbReference type="EMBL" id="RYZH01000004">
    <property type="protein sequence ID" value="RUL89176.1"/>
    <property type="molecule type" value="Genomic_DNA"/>
</dbReference>
<evidence type="ECO:0000256" key="1">
    <source>
        <dbReference type="ARBA" id="ARBA00004990"/>
    </source>
</evidence>
<dbReference type="RefSeq" id="WP_126723911.1">
    <property type="nucleotide sequence ID" value="NZ_RYZH01000004.1"/>
</dbReference>
<feature type="binding site" evidence="8">
    <location>
        <begin position="34"/>
        <end position="41"/>
    </location>
    <ligand>
        <name>ATP</name>
        <dbReference type="ChEBI" id="CHEBI:30616"/>
    </ligand>
</feature>
<feature type="active site" description="Proton donor" evidence="8">
    <location>
        <position position="41"/>
    </location>
</feature>
<protein>
    <recommendedName>
        <fullName evidence="8">Pantothenate synthetase</fullName>
        <shortName evidence="8">PS</shortName>
        <ecNumber evidence="8">6.3.2.1</ecNumber>
    </recommendedName>
    <alternativeName>
        <fullName evidence="8">Pantoate--beta-alanine ligase</fullName>
    </alternativeName>
    <alternativeName>
        <fullName evidence="8">Pantoate-activating enzyme</fullName>
    </alternativeName>
</protein>
<comment type="catalytic activity">
    <reaction evidence="7 8">
        <text>(R)-pantoate + beta-alanine + ATP = (R)-pantothenate + AMP + diphosphate + H(+)</text>
        <dbReference type="Rhea" id="RHEA:10912"/>
        <dbReference type="ChEBI" id="CHEBI:15378"/>
        <dbReference type="ChEBI" id="CHEBI:15980"/>
        <dbReference type="ChEBI" id="CHEBI:29032"/>
        <dbReference type="ChEBI" id="CHEBI:30616"/>
        <dbReference type="ChEBI" id="CHEBI:33019"/>
        <dbReference type="ChEBI" id="CHEBI:57966"/>
        <dbReference type="ChEBI" id="CHEBI:456215"/>
        <dbReference type="EC" id="6.3.2.1"/>
    </reaction>
</comment>
<dbReference type="UniPathway" id="UPA00028">
    <property type="reaction ID" value="UER00005"/>
</dbReference>
<accession>A0A432MQ26</accession>
<comment type="miscellaneous">
    <text evidence="8">The reaction proceeds by a bi uni uni bi ping pong mechanism.</text>
</comment>
<dbReference type="HAMAP" id="MF_00158">
    <property type="entry name" value="PanC"/>
    <property type="match status" value="1"/>
</dbReference>
<dbReference type="GO" id="GO:0004592">
    <property type="term" value="F:pantoate-beta-alanine ligase activity"/>
    <property type="evidence" value="ECO:0007669"/>
    <property type="project" value="UniProtKB-UniRule"/>
</dbReference>
<dbReference type="FunFam" id="3.30.1300.10:FF:000001">
    <property type="entry name" value="Pantothenate synthetase"/>
    <property type="match status" value="1"/>
</dbReference>
<evidence type="ECO:0000256" key="8">
    <source>
        <dbReference type="HAMAP-Rule" id="MF_00158"/>
    </source>
</evidence>
<keyword evidence="3 8" id="KW-0436">Ligase</keyword>
<dbReference type="GO" id="GO:0005524">
    <property type="term" value="F:ATP binding"/>
    <property type="evidence" value="ECO:0007669"/>
    <property type="project" value="UniProtKB-KW"/>
</dbReference>
<keyword evidence="10" id="KW-1185">Reference proteome</keyword>
<dbReference type="OrthoDB" id="9773087at2"/>
<dbReference type="Gene3D" id="3.40.50.620">
    <property type="entry name" value="HUPs"/>
    <property type="match status" value="1"/>
</dbReference>
<feature type="binding site" evidence="8">
    <location>
        <position position="65"/>
    </location>
    <ligand>
        <name>beta-alanine</name>
        <dbReference type="ChEBI" id="CHEBI:57966"/>
    </ligand>
</feature>
<keyword evidence="5 8" id="KW-0547">Nucleotide-binding</keyword>
<comment type="pathway">
    <text evidence="1 8">Cofactor biosynthesis; (R)-pantothenate biosynthesis; (R)-pantothenate from (R)-pantoate and beta-alanine: step 1/1.</text>
</comment>
<sequence length="288" mass="31415">MNPSPPVVETIAECRRLIAGARAEGKSIGFVPTMGALHDGHVRLMEECRSRCGFLVASIFVNPTQFGPTEDYAKYPRTPEEDHSRCSSAGVDLIFEPTVAEMYPRGPVATFVEVPGLSSVLEGRSRPTHFRGVTTVVAKLFHIVQPDRAAFGLKDYQQLAVIRRMVDDLDFPVELLPVETVREPDGLAMSSRNRYLSAEQRRAATVLSRALNRAAEAVAAGERSADRVRQDLARTIESEALARLDYAEVADAQSLEPLAELSPGRGAVALVAARIGPARLIDNRLLPT</sequence>
<dbReference type="Pfam" id="PF02569">
    <property type="entry name" value="Pantoate_ligase"/>
    <property type="match status" value="1"/>
</dbReference>
<evidence type="ECO:0000256" key="5">
    <source>
        <dbReference type="ARBA" id="ARBA00022741"/>
    </source>
</evidence>
<keyword evidence="4 8" id="KW-0566">Pantothenate biosynthesis</keyword>
<dbReference type="PANTHER" id="PTHR21299:SF1">
    <property type="entry name" value="PANTOATE--BETA-ALANINE LIGASE"/>
    <property type="match status" value="1"/>
</dbReference>
<dbReference type="FunFam" id="3.40.50.620:FF:000013">
    <property type="entry name" value="Pantothenate synthetase"/>
    <property type="match status" value="1"/>
</dbReference>
<comment type="function">
    <text evidence="8">Catalyzes the condensation of pantoate with beta-alanine in an ATP-dependent reaction via a pantoyl-adenylate intermediate.</text>
</comment>
<evidence type="ECO:0000256" key="4">
    <source>
        <dbReference type="ARBA" id="ARBA00022655"/>
    </source>
</evidence>
<evidence type="ECO:0000256" key="3">
    <source>
        <dbReference type="ARBA" id="ARBA00022598"/>
    </source>
</evidence>
<evidence type="ECO:0000256" key="7">
    <source>
        <dbReference type="ARBA" id="ARBA00048258"/>
    </source>
</evidence>
<dbReference type="CDD" id="cd00560">
    <property type="entry name" value="PanC"/>
    <property type="match status" value="1"/>
</dbReference>
<dbReference type="PANTHER" id="PTHR21299">
    <property type="entry name" value="CYTIDYLATE KINASE/PANTOATE-BETA-ALANINE LIGASE"/>
    <property type="match status" value="1"/>
</dbReference>
<evidence type="ECO:0000313" key="10">
    <source>
        <dbReference type="Proteomes" id="UP000280296"/>
    </source>
</evidence>
<reference evidence="9 10" key="1">
    <citation type="submission" date="2018-12" db="EMBL/GenBank/DDBJ databases">
        <authorList>
            <person name="Toschakov S.V."/>
        </authorList>
    </citation>
    <scope>NUCLEOTIDE SEQUENCE [LARGE SCALE GENOMIC DNA]</scope>
    <source>
        <strain evidence="9 10">GM2012</strain>
    </source>
</reference>
<comment type="caution">
    <text evidence="9">The sequence shown here is derived from an EMBL/GenBank/DDBJ whole genome shotgun (WGS) entry which is preliminary data.</text>
</comment>
<dbReference type="NCBIfam" id="TIGR00018">
    <property type="entry name" value="panC"/>
    <property type="match status" value="1"/>
</dbReference>
<keyword evidence="8" id="KW-0963">Cytoplasm</keyword>
<feature type="binding site" evidence="8">
    <location>
        <begin position="152"/>
        <end position="155"/>
    </location>
    <ligand>
        <name>ATP</name>
        <dbReference type="ChEBI" id="CHEBI:30616"/>
    </ligand>
</feature>
<name>A0A432MQ26_9BACT</name>
<evidence type="ECO:0000256" key="6">
    <source>
        <dbReference type="ARBA" id="ARBA00022840"/>
    </source>
</evidence>
<dbReference type="EC" id="6.3.2.1" evidence="8"/>
<evidence type="ECO:0000313" key="9">
    <source>
        <dbReference type="EMBL" id="RUL89176.1"/>
    </source>
</evidence>
<dbReference type="SUPFAM" id="SSF52374">
    <property type="entry name" value="Nucleotidylyl transferase"/>
    <property type="match status" value="1"/>
</dbReference>
<feature type="binding site" evidence="8">
    <location>
        <begin position="189"/>
        <end position="192"/>
    </location>
    <ligand>
        <name>ATP</name>
        <dbReference type="ChEBI" id="CHEBI:30616"/>
    </ligand>
</feature>
<dbReference type="InterPro" id="IPR003721">
    <property type="entry name" value="Pantoate_ligase"/>
</dbReference>
<dbReference type="GO" id="GO:0015940">
    <property type="term" value="P:pantothenate biosynthetic process"/>
    <property type="evidence" value="ECO:0007669"/>
    <property type="project" value="UniProtKB-UniRule"/>
</dbReference>
<feature type="binding site" evidence="8">
    <location>
        <position position="158"/>
    </location>
    <ligand>
        <name>(R)-pantoate</name>
        <dbReference type="ChEBI" id="CHEBI:15980"/>
    </ligand>
</feature>
<comment type="subunit">
    <text evidence="8">Homodimer.</text>
</comment>
<organism evidence="9 10">
    <name type="scientific">Tautonia sociabilis</name>
    <dbReference type="NCBI Taxonomy" id="2080755"/>
    <lineage>
        <taxon>Bacteria</taxon>
        <taxon>Pseudomonadati</taxon>
        <taxon>Planctomycetota</taxon>
        <taxon>Planctomycetia</taxon>
        <taxon>Isosphaerales</taxon>
        <taxon>Isosphaeraceae</taxon>
        <taxon>Tautonia</taxon>
    </lineage>
</organism>
<gene>
    <name evidence="8" type="primary">panC</name>
    <name evidence="9" type="ORF">TsocGM_03410</name>
</gene>
<evidence type="ECO:0000256" key="2">
    <source>
        <dbReference type="ARBA" id="ARBA00009256"/>
    </source>
</evidence>
<dbReference type="AlphaFoldDB" id="A0A432MQ26"/>
<feature type="binding site" evidence="8">
    <location>
        <position position="65"/>
    </location>
    <ligand>
        <name>(R)-pantoate</name>
        <dbReference type="ChEBI" id="CHEBI:15980"/>
    </ligand>
</feature>
<dbReference type="InterPro" id="IPR042176">
    <property type="entry name" value="Pantoate_ligase_C"/>
</dbReference>
<comment type="subcellular location">
    <subcellularLocation>
        <location evidence="8">Cytoplasm</location>
    </subcellularLocation>
</comment>
<dbReference type="Proteomes" id="UP000280296">
    <property type="component" value="Unassembled WGS sequence"/>
</dbReference>
<feature type="binding site" evidence="8">
    <location>
        <position position="181"/>
    </location>
    <ligand>
        <name>ATP</name>
        <dbReference type="ChEBI" id="CHEBI:30616"/>
    </ligand>
</feature>
<keyword evidence="6 8" id="KW-0067">ATP-binding</keyword>
<comment type="similarity">
    <text evidence="2 8">Belongs to the pantothenate synthetase family.</text>
</comment>
<dbReference type="GO" id="GO:0005829">
    <property type="term" value="C:cytosol"/>
    <property type="evidence" value="ECO:0007669"/>
    <property type="project" value="TreeGrafter"/>
</dbReference>
<reference evidence="9 10" key="2">
    <citation type="submission" date="2019-01" db="EMBL/GenBank/DDBJ databases">
        <title>Tautonia sociabilis, a novel thermotolerant planctomycete of Isosphaeraceae family, isolated from a 4000 m deep subterranean habitat.</title>
        <authorList>
            <person name="Kovaleva O.L."/>
            <person name="Elcheninov A.G."/>
            <person name="Van Heerden E."/>
            <person name="Toshchakov S.V."/>
            <person name="Novikov A."/>
            <person name="Bonch-Osmolovskaya E.A."/>
            <person name="Kublanov I.V."/>
        </authorList>
    </citation>
    <scope>NUCLEOTIDE SEQUENCE [LARGE SCALE GENOMIC DNA]</scope>
    <source>
        <strain evidence="9 10">GM2012</strain>
    </source>
</reference>
<dbReference type="Gene3D" id="3.30.1300.10">
    <property type="entry name" value="Pantoate-beta-alanine ligase, C-terminal domain"/>
    <property type="match status" value="1"/>
</dbReference>
<proteinExistence type="inferred from homology"/>
<dbReference type="InterPro" id="IPR014729">
    <property type="entry name" value="Rossmann-like_a/b/a_fold"/>
</dbReference>